<evidence type="ECO:0000256" key="1">
    <source>
        <dbReference type="SAM" id="MobiDB-lite"/>
    </source>
</evidence>
<gene>
    <name evidence="3" type="ORF">GCM10010917_16630</name>
</gene>
<keyword evidence="4" id="KW-1185">Reference proteome</keyword>
<sequence>MKMNMNINRTILVGSALLLTLMMSACGKPEASGGNQAGVGSNAGADSSPNSPNGSAGSSASSAPATPSVEPNEPSAPAADEQPGTGDSAVPSSGNSSSDANTGAEEGSSGEILIIIDQTPKPTTEVRSFDFSIQKVPEGYMLQEMQWVSDKNNISNTPQEALQNGQTGADGFYISGNGQFSGFFYPEEMKGEKGQVIFQFQNDQGQELSWKKEIELK</sequence>
<feature type="region of interest" description="Disordered" evidence="1">
    <location>
        <begin position="30"/>
        <end position="112"/>
    </location>
</feature>
<protein>
    <recommendedName>
        <fullName evidence="5">DUF4352 domain-containing protein</fullName>
    </recommendedName>
</protein>
<dbReference type="EMBL" id="BMHF01000004">
    <property type="protein sequence ID" value="GGA32143.1"/>
    <property type="molecule type" value="Genomic_DNA"/>
</dbReference>
<feature type="compositionally biased region" description="Low complexity" evidence="1">
    <location>
        <begin position="47"/>
        <end position="68"/>
    </location>
</feature>
<feature type="chain" id="PRO_5045081104" description="DUF4352 domain-containing protein" evidence="2">
    <location>
        <begin position="28"/>
        <end position="217"/>
    </location>
</feature>
<accession>A0ABQ1FVS2</accession>
<proteinExistence type="predicted"/>
<evidence type="ECO:0000256" key="2">
    <source>
        <dbReference type="SAM" id="SignalP"/>
    </source>
</evidence>
<feature type="compositionally biased region" description="Polar residues" evidence="1">
    <location>
        <begin position="90"/>
        <end position="101"/>
    </location>
</feature>
<dbReference type="Proteomes" id="UP000609323">
    <property type="component" value="Unassembled WGS sequence"/>
</dbReference>
<name>A0ABQ1FVS2_9BACL</name>
<comment type="caution">
    <text evidence="3">The sequence shown here is derived from an EMBL/GenBank/DDBJ whole genome shotgun (WGS) entry which is preliminary data.</text>
</comment>
<dbReference type="PROSITE" id="PS51257">
    <property type="entry name" value="PROKAR_LIPOPROTEIN"/>
    <property type="match status" value="1"/>
</dbReference>
<evidence type="ECO:0008006" key="5">
    <source>
        <dbReference type="Google" id="ProtNLM"/>
    </source>
</evidence>
<evidence type="ECO:0000313" key="4">
    <source>
        <dbReference type="Proteomes" id="UP000609323"/>
    </source>
</evidence>
<keyword evidence="2" id="KW-0732">Signal</keyword>
<feature type="signal peptide" evidence="2">
    <location>
        <begin position="1"/>
        <end position="27"/>
    </location>
</feature>
<evidence type="ECO:0000313" key="3">
    <source>
        <dbReference type="EMBL" id="GGA32143.1"/>
    </source>
</evidence>
<organism evidence="3 4">
    <name type="scientific">Paenibacillus physcomitrellae</name>
    <dbReference type="NCBI Taxonomy" id="1619311"/>
    <lineage>
        <taxon>Bacteria</taxon>
        <taxon>Bacillati</taxon>
        <taxon>Bacillota</taxon>
        <taxon>Bacilli</taxon>
        <taxon>Bacillales</taxon>
        <taxon>Paenibacillaceae</taxon>
        <taxon>Paenibacillus</taxon>
    </lineage>
</organism>
<reference evidence="4" key="1">
    <citation type="journal article" date="2019" name="Int. J. Syst. Evol. Microbiol.">
        <title>The Global Catalogue of Microorganisms (GCM) 10K type strain sequencing project: providing services to taxonomists for standard genome sequencing and annotation.</title>
        <authorList>
            <consortium name="The Broad Institute Genomics Platform"/>
            <consortium name="The Broad Institute Genome Sequencing Center for Infectious Disease"/>
            <person name="Wu L."/>
            <person name="Ma J."/>
        </authorList>
    </citation>
    <scope>NUCLEOTIDE SEQUENCE [LARGE SCALE GENOMIC DNA]</scope>
    <source>
        <strain evidence="4">CGMCC 1.15044</strain>
    </source>
</reference>